<dbReference type="NCBIfam" id="TIGR00711">
    <property type="entry name" value="efflux_EmrB"/>
    <property type="match status" value="1"/>
</dbReference>
<feature type="domain" description="Major facilitator superfamily (MFS) profile" evidence="9">
    <location>
        <begin position="38"/>
        <end position="532"/>
    </location>
</feature>
<feature type="transmembrane region" description="Helical" evidence="8">
    <location>
        <begin position="353"/>
        <end position="374"/>
    </location>
</feature>
<dbReference type="InterPro" id="IPR011701">
    <property type="entry name" value="MFS"/>
</dbReference>
<evidence type="ECO:0000256" key="7">
    <source>
        <dbReference type="ARBA" id="ARBA00023136"/>
    </source>
</evidence>
<dbReference type="GO" id="GO:0005886">
    <property type="term" value="C:plasma membrane"/>
    <property type="evidence" value="ECO:0007669"/>
    <property type="project" value="UniProtKB-SubCell"/>
</dbReference>
<dbReference type="EMBL" id="AAVT01000007">
    <property type="protein sequence ID" value="EAW30653.1"/>
    <property type="molecule type" value="Genomic_DNA"/>
</dbReference>
<dbReference type="AlphaFoldDB" id="A0YF58"/>
<comment type="caution">
    <text evidence="10">The sequence shown here is derived from an EMBL/GenBank/DDBJ whole genome shotgun (WGS) entry which is preliminary data.</text>
</comment>
<keyword evidence="3" id="KW-0813">Transport</keyword>
<feature type="transmembrane region" description="Helical" evidence="8">
    <location>
        <begin position="224"/>
        <end position="243"/>
    </location>
</feature>
<dbReference type="Pfam" id="PF07690">
    <property type="entry name" value="MFS_1"/>
    <property type="match status" value="1"/>
</dbReference>
<evidence type="ECO:0000256" key="3">
    <source>
        <dbReference type="ARBA" id="ARBA00022448"/>
    </source>
</evidence>
<accession>A0YF58</accession>
<feature type="transmembrane region" description="Helical" evidence="8">
    <location>
        <begin position="161"/>
        <end position="180"/>
    </location>
</feature>
<evidence type="ECO:0000256" key="6">
    <source>
        <dbReference type="ARBA" id="ARBA00022989"/>
    </source>
</evidence>
<dbReference type="eggNOG" id="COG2814">
    <property type="taxonomic scope" value="Bacteria"/>
</dbReference>
<feature type="transmembrane region" description="Helical" evidence="8">
    <location>
        <begin position="33"/>
        <end position="56"/>
    </location>
</feature>
<feature type="transmembrane region" description="Helical" evidence="8">
    <location>
        <begin position="255"/>
        <end position="272"/>
    </location>
</feature>
<dbReference type="STRING" id="247633.GP2143_00902"/>
<keyword evidence="11" id="KW-1185">Reference proteome</keyword>
<gene>
    <name evidence="10" type="ORF">GP2143_00902</name>
</gene>
<dbReference type="InterPro" id="IPR020846">
    <property type="entry name" value="MFS_dom"/>
</dbReference>
<comment type="similarity">
    <text evidence="2">Belongs to the major facilitator superfamily. EmrB family.</text>
</comment>
<dbReference type="PANTHER" id="PTHR42718:SF9">
    <property type="entry name" value="MAJOR FACILITATOR SUPERFAMILY MULTIDRUG TRANSPORTER MFSC"/>
    <property type="match status" value="1"/>
</dbReference>
<evidence type="ECO:0000259" key="9">
    <source>
        <dbReference type="PROSITE" id="PS50850"/>
    </source>
</evidence>
<dbReference type="Proteomes" id="UP000004931">
    <property type="component" value="Unassembled WGS sequence"/>
</dbReference>
<evidence type="ECO:0000256" key="8">
    <source>
        <dbReference type="SAM" id="Phobius"/>
    </source>
</evidence>
<dbReference type="SUPFAM" id="SSF103473">
    <property type="entry name" value="MFS general substrate transporter"/>
    <property type="match status" value="1"/>
</dbReference>
<name>A0YF58_9GAMM</name>
<feature type="transmembrane region" description="Helical" evidence="8">
    <location>
        <begin position="76"/>
        <end position="96"/>
    </location>
</feature>
<evidence type="ECO:0000313" key="10">
    <source>
        <dbReference type="EMBL" id="EAW30653.1"/>
    </source>
</evidence>
<evidence type="ECO:0000256" key="4">
    <source>
        <dbReference type="ARBA" id="ARBA00022475"/>
    </source>
</evidence>
<feature type="transmembrane region" description="Helical" evidence="8">
    <location>
        <begin position="192"/>
        <end position="212"/>
    </location>
</feature>
<dbReference type="InterPro" id="IPR036259">
    <property type="entry name" value="MFS_trans_sf"/>
</dbReference>
<feature type="transmembrane region" description="Helical" evidence="8">
    <location>
        <begin position="133"/>
        <end position="154"/>
    </location>
</feature>
<feature type="transmembrane region" description="Helical" evidence="8">
    <location>
        <begin position="504"/>
        <end position="527"/>
    </location>
</feature>
<sequence length="536" mass="58928">MTESRANTDIESYLEQLDTSEPIKALFRQYGQIYAWLAMFAVMIAMLATMLTATIVNIAIPQIMGSFGIGQDQAQWLSTANLAASTVGMLTTFWVVQFWGMRKMITVTMTIFMVSCVIGGLSTNFELMVFTRVIQGLATGMVTPLTISIIFQLFPFHKQGLVMGLSSVAAIMGPALGPSVGGVLIDYFNWRYVFFIGVPLSMICLPLAILFLPERDGPKPQQAFDWMGTVSLSMAITAMLVAMSNGEKEGWSSDFIVLWSTVSLLAWITFIYGQIHTEHPLLNLKILLNKRFATFSLTAFTFGAGLYGSAYLIPLFLQIVQGMKPTDAGLSMMPAGLLMGIASPLFGRLADRLAPRLMIIAGSLLFFLSFYLMIDADADTSFWTFVWWMCIGRVGISCAFPSMSMGAIRSVPAELTGQASGVLNFIRNLGGAYGVNVLSVVLARRTEFHVDSLRATQVADNSATSELLLRLQERWTVTGWSPFEQSAMSMHYLMESIRSQATMLAFKDSFLVASLVFIITALAALSLKKLEHDKTA</sequence>
<keyword evidence="6 8" id="KW-1133">Transmembrane helix</keyword>
<dbReference type="PROSITE" id="PS50850">
    <property type="entry name" value="MFS"/>
    <property type="match status" value="1"/>
</dbReference>
<feature type="transmembrane region" description="Helical" evidence="8">
    <location>
        <begin position="328"/>
        <end position="346"/>
    </location>
</feature>
<evidence type="ECO:0000313" key="11">
    <source>
        <dbReference type="Proteomes" id="UP000004931"/>
    </source>
</evidence>
<dbReference type="OrthoDB" id="9812221at2"/>
<feature type="transmembrane region" description="Helical" evidence="8">
    <location>
        <begin position="292"/>
        <end position="316"/>
    </location>
</feature>
<proteinExistence type="inferred from homology"/>
<protein>
    <submittedName>
        <fullName evidence="10">Permease of the major facilitator superfamily protein</fullName>
    </submittedName>
</protein>
<keyword evidence="7 8" id="KW-0472">Membrane</keyword>
<dbReference type="InterPro" id="IPR004638">
    <property type="entry name" value="EmrB-like"/>
</dbReference>
<feature type="transmembrane region" description="Helical" evidence="8">
    <location>
        <begin position="380"/>
        <end position="400"/>
    </location>
</feature>
<dbReference type="Gene3D" id="1.20.1720.10">
    <property type="entry name" value="Multidrug resistance protein D"/>
    <property type="match status" value="1"/>
</dbReference>
<keyword evidence="5 8" id="KW-0812">Transmembrane</keyword>
<comment type="subcellular location">
    <subcellularLocation>
        <location evidence="1">Cell membrane</location>
        <topology evidence="1">Multi-pass membrane protein</topology>
    </subcellularLocation>
</comment>
<reference evidence="10 11" key="1">
    <citation type="journal article" date="2010" name="J. Bacteriol.">
        <title>Genome sequence of the oligotrophic marine Gammaproteobacterium HTCC2143, isolated from the Oregon Coast.</title>
        <authorList>
            <person name="Oh H.M."/>
            <person name="Kang I."/>
            <person name="Ferriera S."/>
            <person name="Giovannoni S.J."/>
            <person name="Cho J.C."/>
        </authorList>
    </citation>
    <scope>NUCLEOTIDE SEQUENCE [LARGE SCALE GENOMIC DNA]</scope>
    <source>
        <strain evidence="10 11">HTCC2143</strain>
    </source>
</reference>
<organism evidence="10 11">
    <name type="scientific">marine gamma proteobacterium HTCC2143</name>
    <dbReference type="NCBI Taxonomy" id="247633"/>
    <lineage>
        <taxon>Bacteria</taxon>
        <taxon>Pseudomonadati</taxon>
        <taxon>Pseudomonadota</taxon>
        <taxon>Gammaproteobacteria</taxon>
        <taxon>Cellvibrionales</taxon>
        <taxon>Spongiibacteraceae</taxon>
        <taxon>BD1-7 clade</taxon>
    </lineage>
</organism>
<evidence type="ECO:0000256" key="2">
    <source>
        <dbReference type="ARBA" id="ARBA00008537"/>
    </source>
</evidence>
<dbReference type="PANTHER" id="PTHR42718">
    <property type="entry name" value="MAJOR FACILITATOR SUPERFAMILY MULTIDRUG TRANSPORTER MFSC"/>
    <property type="match status" value="1"/>
</dbReference>
<keyword evidence="4" id="KW-1003">Cell membrane</keyword>
<dbReference type="PRINTS" id="PR01036">
    <property type="entry name" value="TCRTETB"/>
</dbReference>
<evidence type="ECO:0000256" key="5">
    <source>
        <dbReference type="ARBA" id="ARBA00022692"/>
    </source>
</evidence>
<evidence type="ECO:0000256" key="1">
    <source>
        <dbReference type="ARBA" id="ARBA00004651"/>
    </source>
</evidence>
<dbReference type="Gene3D" id="1.20.1250.20">
    <property type="entry name" value="MFS general substrate transporter like domains"/>
    <property type="match status" value="1"/>
</dbReference>
<dbReference type="GO" id="GO:0022857">
    <property type="term" value="F:transmembrane transporter activity"/>
    <property type="evidence" value="ECO:0007669"/>
    <property type="project" value="InterPro"/>
</dbReference>